<evidence type="ECO:0000259" key="1">
    <source>
        <dbReference type="PROSITE" id="PS51154"/>
    </source>
</evidence>
<dbReference type="PANTHER" id="PTHR11106:SF27">
    <property type="entry name" value="MACRO DOMAIN-CONTAINING PROTEIN"/>
    <property type="match status" value="1"/>
</dbReference>
<dbReference type="SUPFAM" id="SSF52949">
    <property type="entry name" value="Macro domain-like"/>
    <property type="match status" value="1"/>
</dbReference>
<dbReference type="InterPro" id="IPR010982">
    <property type="entry name" value="Lambda_DNA-bd_dom_sf"/>
</dbReference>
<dbReference type="SMART" id="SM00506">
    <property type="entry name" value="A1pp"/>
    <property type="match status" value="1"/>
</dbReference>
<dbReference type="OrthoDB" id="6194521at2"/>
<proteinExistence type="predicted"/>
<evidence type="ECO:0000313" key="3">
    <source>
        <dbReference type="Proteomes" id="UP000241434"/>
    </source>
</evidence>
<dbReference type="Gene3D" id="3.40.220.10">
    <property type="entry name" value="Leucine Aminopeptidase, subunit E, domain 1"/>
    <property type="match status" value="1"/>
</dbReference>
<dbReference type="PROSITE" id="PS51154">
    <property type="entry name" value="MACRO"/>
    <property type="match status" value="1"/>
</dbReference>
<protein>
    <recommendedName>
        <fullName evidence="1">Macro domain-containing protein</fullName>
    </recommendedName>
</protein>
<keyword evidence="3" id="KW-1185">Reference proteome</keyword>
<dbReference type="GO" id="GO:0003677">
    <property type="term" value="F:DNA binding"/>
    <property type="evidence" value="ECO:0007669"/>
    <property type="project" value="InterPro"/>
</dbReference>
<sequence length="321" mass="36335">MSFNIIEGDITKLDVDAIVNAANSSLLGGGGVDGAIHKAAGEKLLEECRGLGGCKTGDAKLTKGYNLLAKYVIHTVGPIWRSGEYGEEKLLRNCYKNSLKIAKDKNLKSIAFPLISSGVYGYPMAGAIDVAISEIKKFLNKNDMKIILVIFNRESFVIPNTSLRKEISNILNKENKESVNKESVNKASIDKASIDKDAINNKPTNNFYEDLIDLTEEKSISLKELYKKANIDEAELEKIESNNEYYPSKNILLSFVIAFKFSLKEMETLLERYEYKISYDKRYDLIIKYFVENERYDIFEINTVLFAYKENLLGFKGMEKN</sequence>
<dbReference type="PANTHER" id="PTHR11106">
    <property type="entry name" value="GANGLIOSIDE INDUCED DIFFERENTIATION ASSOCIATED PROTEIN 2-RELATED"/>
    <property type="match status" value="1"/>
</dbReference>
<dbReference type="RefSeq" id="WP_106776213.1">
    <property type="nucleotide sequence ID" value="NZ_JYGE01000003.1"/>
</dbReference>
<comment type="caution">
    <text evidence="2">The sequence shown here is derived from an EMBL/GenBank/DDBJ whole genome shotgun (WGS) entry which is preliminary data.</text>
</comment>
<dbReference type="Gene3D" id="1.10.260.40">
    <property type="entry name" value="lambda repressor-like DNA-binding domains"/>
    <property type="match status" value="1"/>
</dbReference>
<dbReference type="CDD" id="cd02908">
    <property type="entry name" value="Macro_OAADPr_deacetylase"/>
    <property type="match status" value="1"/>
</dbReference>
<feature type="domain" description="Macro" evidence="1">
    <location>
        <begin position="1"/>
        <end position="167"/>
    </location>
</feature>
<dbReference type="Proteomes" id="UP000241434">
    <property type="component" value="Unassembled WGS sequence"/>
</dbReference>
<gene>
    <name evidence="2" type="ORF">UF10_02275</name>
</gene>
<reference evidence="2" key="1">
    <citation type="thesis" date="2015" institute="Rutgers" country="The State University of New Jersey, 14 College Farm Rd., New Brunswick, NJ, USA">
        <title>Ammonia toxicity in bacteria and its implications for treatment of and resource recovery from highly nitrogenous organic wastes.</title>
        <authorList>
            <person name="Luther A.K."/>
        </authorList>
    </citation>
    <scope>NUCLEOTIDE SEQUENCE</scope>
    <source>
        <strain evidence="2">RT-10B</strain>
    </source>
</reference>
<dbReference type="InterPro" id="IPR043472">
    <property type="entry name" value="Macro_dom-like"/>
</dbReference>
<organism evidence="2 3">
    <name type="scientific">Peptostreptococcus russellii</name>
    <dbReference type="NCBI Taxonomy" id="215200"/>
    <lineage>
        <taxon>Bacteria</taxon>
        <taxon>Bacillati</taxon>
        <taxon>Bacillota</taxon>
        <taxon>Clostridia</taxon>
        <taxon>Peptostreptococcales</taxon>
        <taxon>Peptostreptococcaceae</taxon>
        <taxon>Peptostreptococcus</taxon>
    </lineage>
</organism>
<dbReference type="Pfam" id="PF01661">
    <property type="entry name" value="Macro"/>
    <property type="match status" value="1"/>
</dbReference>
<dbReference type="EMBL" id="JYGE01000003">
    <property type="protein sequence ID" value="PSJ31491.1"/>
    <property type="molecule type" value="Genomic_DNA"/>
</dbReference>
<dbReference type="AlphaFoldDB" id="A0A2P7Q0L0"/>
<dbReference type="NCBIfam" id="NF001664">
    <property type="entry name" value="PRK00431.1-6"/>
    <property type="match status" value="1"/>
</dbReference>
<dbReference type="InterPro" id="IPR002589">
    <property type="entry name" value="Macro_dom"/>
</dbReference>
<evidence type="ECO:0000313" key="2">
    <source>
        <dbReference type="EMBL" id="PSJ31491.1"/>
    </source>
</evidence>
<name>A0A2P7Q0L0_9FIRM</name>
<accession>A0A2P7Q0L0</accession>